<name>A0ABY4FUR7_9MICO</name>
<organism evidence="1 2">
    <name type="scientific">Leucobacter rhizosphaerae</name>
    <dbReference type="NCBI Taxonomy" id="2932245"/>
    <lineage>
        <taxon>Bacteria</taxon>
        <taxon>Bacillati</taxon>
        <taxon>Actinomycetota</taxon>
        <taxon>Actinomycetes</taxon>
        <taxon>Micrococcales</taxon>
        <taxon>Microbacteriaceae</taxon>
        <taxon>Leucobacter</taxon>
    </lineage>
</organism>
<accession>A0ABY4FUR7</accession>
<dbReference type="Proteomes" id="UP000831775">
    <property type="component" value="Chromosome"/>
</dbReference>
<protein>
    <submittedName>
        <fullName evidence="1">RidA family protein</fullName>
    </submittedName>
</protein>
<dbReference type="SUPFAM" id="SSF55298">
    <property type="entry name" value="YjgF-like"/>
    <property type="match status" value="1"/>
</dbReference>
<dbReference type="InterPro" id="IPR006175">
    <property type="entry name" value="YjgF/YER057c/UK114"/>
</dbReference>
<reference evidence="1 2" key="1">
    <citation type="submission" date="2022-04" db="EMBL/GenBank/DDBJ databases">
        <title>Leucobacter sp. isolated from rhizosphere of onion.</title>
        <authorList>
            <person name="Won M."/>
            <person name="Lee C.-M."/>
            <person name="Woen H.-Y."/>
            <person name="Kwon S.-W."/>
        </authorList>
    </citation>
    <scope>NUCLEOTIDE SEQUENCE [LARGE SCALE GENOMIC DNA]</scope>
    <source>
        <strain evidence="1 2">H25R-14</strain>
    </source>
</reference>
<dbReference type="EMBL" id="CP095043">
    <property type="protein sequence ID" value="UOQ60051.1"/>
    <property type="molecule type" value="Genomic_DNA"/>
</dbReference>
<dbReference type="CDD" id="cd00448">
    <property type="entry name" value="YjgF_YER057c_UK114_family"/>
    <property type="match status" value="1"/>
</dbReference>
<gene>
    <name evidence="1" type="ORF">MUN76_13545</name>
</gene>
<dbReference type="RefSeq" id="WP_244685380.1">
    <property type="nucleotide sequence ID" value="NZ_CP095043.1"/>
</dbReference>
<dbReference type="PANTHER" id="PTHR43857:SF1">
    <property type="entry name" value="YJGH FAMILY PROTEIN"/>
    <property type="match status" value="1"/>
</dbReference>
<dbReference type="PANTHER" id="PTHR43857">
    <property type="entry name" value="BLR7761 PROTEIN"/>
    <property type="match status" value="1"/>
</dbReference>
<dbReference type="Gene3D" id="3.30.1330.40">
    <property type="entry name" value="RutC-like"/>
    <property type="match status" value="1"/>
</dbReference>
<proteinExistence type="predicted"/>
<keyword evidence="2" id="KW-1185">Reference proteome</keyword>
<sequence length="132" mass="13865">MSRTVINPPEIHPAPGFSHLTIAPPGTTVYVSGQIALSRDFQVIGPGDLAEQTRAAMRNVGIALRAAGAEWGDVVRRTIYTVHPTEYEVITAAIEEVQGSSEHPSQTIVGISGLAIAGLLIEIEVTAVIPAS</sequence>
<dbReference type="InterPro" id="IPR035959">
    <property type="entry name" value="RutC-like_sf"/>
</dbReference>
<dbReference type="Pfam" id="PF01042">
    <property type="entry name" value="Ribonuc_L-PSP"/>
    <property type="match status" value="1"/>
</dbReference>
<evidence type="ECO:0000313" key="1">
    <source>
        <dbReference type="EMBL" id="UOQ60051.1"/>
    </source>
</evidence>
<evidence type="ECO:0000313" key="2">
    <source>
        <dbReference type="Proteomes" id="UP000831775"/>
    </source>
</evidence>